<sequence>MGPLRRGRSAARHAADAEDLLCPLCLELPASDVHCCTNGHNFCADCLGQHRESGYAGSAKCPSCRVALGDGTPLRNRDAERRIALLPGACDGCGLGMLRKDLAAHTAACPDVRVECPFPGCKWEGARRDLAAHTEASREVHLSIALGQQKRLLAAERILASVSVDVVVELFPASAAEEDWQGSVHGCAVHRKHIGCSLMQPVVAQPGFARFCAEHEVVLPDCAVSMLIHREDGLARLSSLEDLSKSLLDLGVDNSTVPARPVCRACVNGVSSQRPAVSQVMVGVRIAAPNVRYPAVAAELTLKVSQDGGVTFACPGRVVDRSWTCLVGGHARPDRDLLQVQVRHEAEQADGRLLHAARCAKTRPRLRLEKRSPCPLAMLRRRGAALCSHPSRPPRRPAAGRGEECGHLRVRRRAARGQHGAKGLRDGGRGHHRRGHAGPPRVRAAAGSPHRPGAGHRRAPRPGGRQHLRAGRRGGRAGGARVAGPAGGGGGARRVGVGHAAAAEPAVEARRVVVALEPVEVSRLCPRGPVWGGAQAGSEASSALCHGRVATRLPGAVAYVLAAEARTRKWT</sequence>
<name>A0A7S3RSH1_EMIHU</name>
<dbReference type="AlphaFoldDB" id="A0A7S3RSH1"/>
<evidence type="ECO:0000256" key="4">
    <source>
        <dbReference type="PROSITE-ProRule" id="PRU00207"/>
    </source>
</evidence>
<dbReference type="PANTHER" id="PTHR45877:SF2">
    <property type="entry name" value="E3 UBIQUITIN-PROTEIN LIGASE SINA-RELATED"/>
    <property type="match status" value="1"/>
</dbReference>
<dbReference type="EMBL" id="HBIR01010175">
    <property type="protein sequence ID" value="CAE0533717.1"/>
    <property type="molecule type" value="Transcribed_RNA"/>
</dbReference>
<dbReference type="PROSITE" id="PS50089">
    <property type="entry name" value="ZF_RING_2"/>
    <property type="match status" value="1"/>
</dbReference>
<keyword evidence="3 4" id="KW-0862">Zinc</keyword>
<evidence type="ECO:0000256" key="2">
    <source>
        <dbReference type="ARBA" id="ARBA00022771"/>
    </source>
</evidence>
<dbReference type="InterPro" id="IPR001841">
    <property type="entry name" value="Znf_RING"/>
</dbReference>
<dbReference type="PANTHER" id="PTHR45877">
    <property type="entry name" value="E3 UBIQUITIN-PROTEIN LIGASE SIAH2"/>
    <property type="match status" value="1"/>
</dbReference>
<gene>
    <name evidence="8" type="ORF">EHUX00137_LOCUS7212</name>
</gene>
<feature type="domain" description="TRAF-type" evidence="7">
    <location>
        <begin position="90"/>
        <end position="122"/>
    </location>
</feature>
<proteinExistence type="predicted"/>
<keyword evidence="1 4" id="KW-0479">Metal-binding</keyword>
<dbReference type="InterPro" id="IPR004162">
    <property type="entry name" value="SINA-like_animal"/>
</dbReference>
<dbReference type="SUPFAM" id="SSF57850">
    <property type="entry name" value="RING/U-box"/>
    <property type="match status" value="1"/>
</dbReference>
<evidence type="ECO:0008006" key="9">
    <source>
        <dbReference type="Google" id="ProtNLM"/>
    </source>
</evidence>
<dbReference type="Gene3D" id="3.30.40.10">
    <property type="entry name" value="Zinc/RING finger domain, C3HC4 (zinc finger)"/>
    <property type="match status" value="2"/>
</dbReference>
<feature type="compositionally biased region" description="Low complexity" evidence="5">
    <location>
        <begin position="437"/>
        <end position="452"/>
    </location>
</feature>
<reference evidence="8" key="1">
    <citation type="submission" date="2021-01" db="EMBL/GenBank/DDBJ databases">
        <authorList>
            <person name="Corre E."/>
            <person name="Pelletier E."/>
            <person name="Niang G."/>
            <person name="Scheremetjew M."/>
            <person name="Finn R."/>
            <person name="Kale V."/>
            <person name="Holt S."/>
            <person name="Cochrane G."/>
            <person name="Meng A."/>
            <person name="Brown T."/>
            <person name="Cohen L."/>
        </authorList>
    </citation>
    <scope>NUCLEOTIDE SEQUENCE</scope>
    <source>
        <strain evidence="8">379</strain>
    </source>
</reference>
<evidence type="ECO:0000259" key="7">
    <source>
        <dbReference type="PROSITE" id="PS50145"/>
    </source>
</evidence>
<evidence type="ECO:0000259" key="6">
    <source>
        <dbReference type="PROSITE" id="PS50089"/>
    </source>
</evidence>
<dbReference type="InterPro" id="IPR001293">
    <property type="entry name" value="Znf_TRAF"/>
</dbReference>
<protein>
    <recommendedName>
        <fullName evidence="9">RING-type domain-containing protein</fullName>
    </recommendedName>
</protein>
<dbReference type="GO" id="GO:0031624">
    <property type="term" value="F:ubiquitin conjugating enzyme binding"/>
    <property type="evidence" value="ECO:0007669"/>
    <property type="project" value="TreeGrafter"/>
</dbReference>
<dbReference type="GO" id="GO:0043161">
    <property type="term" value="P:proteasome-mediated ubiquitin-dependent protein catabolic process"/>
    <property type="evidence" value="ECO:0007669"/>
    <property type="project" value="TreeGrafter"/>
</dbReference>
<dbReference type="SUPFAM" id="SSF49599">
    <property type="entry name" value="TRAF domain-like"/>
    <property type="match status" value="1"/>
</dbReference>
<dbReference type="PROSITE" id="PS50145">
    <property type="entry name" value="ZF_TRAF"/>
    <property type="match status" value="1"/>
</dbReference>
<evidence type="ECO:0000256" key="1">
    <source>
        <dbReference type="ARBA" id="ARBA00022723"/>
    </source>
</evidence>
<feature type="domain" description="RING-type" evidence="6">
    <location>
        <begin position="22"/>
        <end position="65"/>
    </location>
</feature>
<evidence type="ECO:0000256" key="5">
    <source>
        <dbReference type="SAM" id="MobiDB-lite"/>
    </source>
</evidence>
<evidence type="ECO:0000313" key="8">
    <source>
        <dbReference type="EMBL" id="CAE0533717.1"/>
    </source>
</evidence>
<feature type="compositionally biased region" description="Basic residues" evidence="5">
    <location>
        <begin position="453"/>
        <end position="475"/>
    </location>
</feature>
<evidence type="ECO:0000256" key="3">
    <source>
        <dbReference type="ARBA" id="ARBA00022833"/>
    </source>
</evidence>
<dbReference type="Pfam" id="PF02176">
    <property type="entry name" value="zf-TRAF"/>
    <property type="match status" value="1"/>
</dbReference>
<dbReference type="InterPro" id="IPR013083">
    <property type="entry name" value="Znf_RING/FYVE/PHD"/>
</dbReference>
<dbReference type="GO" id="GO:0008270">
    <property type="term" value="F:zinc ion binding"/>
    <property type="evidence" value="ECO:0007669"/>
    <property type="project" value="UniProtKB-KW"/>
</dbReference>
<keyword evidence="2 4" id="KW-0863">Zinc-finger</keyword>
<feature type="zinc finger region" description="TRAF-type" evidence="4">
    <location>
        <begin position="90"/>
        <end position="122"/>
    </location>
</feature>
<dbReference type="GO" id="GO:0005737">
    <property type="term" value="C:cytoplasm"/>
    <property type="evidence" value="ECO:0007669"/>
    <property type="project" value="TreeGrafter"/>
</dbReference>
<accession>A0A7S3RSH1</accession>
<organism evidence="8">
    <name type="scientific">Emiliania huxleyi</name>
    <name type="common">Coccolithophore</name>
    <name type="synonym">Pontosphaera huxleyi</name>
    <dbReference type="NCBI Taxonomy" id="2903"/>
    <lineage>
        <taxon>Eukaryota</taxon>
        <taxon>Haptista</taxon>
        <taxon>Haptophyta</taxon>
        <taxon>Prymnesiophyceae</taxon>
        <taxon>Isochrysidales</taxon>
        <taxon>Noelaerhabdaceae</taxon>
        <taxon>Emiliania</taxon>
    </lineage>
</organism>
<feature type="region of interest" description="Disordered" evidence="5">
    <location>
        <begin position="385"/>
        <end position="495"/>
    </location>
</feature>
<dbReference type="GO" id="GO:0061630">
    <property type="term" value="F:ubiquitin protein ligase activity"/>
    <property type="evidence" value="ECO:0007669"/>
    <property type="project" value="TreeGrafter"/>
</dbReference>